<dbReference type="PANTHER" id="PTHR30244:SF34">
    <property type="entry name" value="DTDP-4-AMINO-4,6-DIDEOXYGALACTOSE TRANSAMINASE"/>
    <property type="match status" value="1"/>
</dbReference>
<protein>
    <recommendedName>
        <fullName evidence="2">DegT/DnrJ/EryC1/StrS aminotransferase family protein</fullName>
    </recommendedName>
</protein>
<name>X0YP61_9ZZZZ</name>
<proteinExistence type="predicted"/>
<dbReference type="Pfam" id="PF01041">
    <property type="entry name" value="DegT_DnrJ_EryC1"/>
    <property type="match status" value="1"/>
</dbReference>
<organism evidence="1">
    <name type="scientific">marine sediment metagenome</name>
    <dbReference type="NCBI Taxonomy" id="412755"/>
    <lineage>
        <taxon>unclassified sequences</taxon>
        <taxon>metagenomes</taxon>
        <taxon>ecological metagenomes</taxon>
    </lineage>
</organism>
<gene>
    <name evidence="1" type="ORF">S01H4_13919</name>
</gene>
<dbReference type="GO" id="GO:0000271">
    <property type="term" value="P:polysaccharide biosynthetic process"/>
    <property type="evidence" value="ECO:0007669"/>
    <property type="project" value="TreeGrafter"/>
</dbReference>
<dbReference type="AlphaFoldDB" id="X0YP61"/>
<dbReference type="InterPro" id="IPR015424">
    <property type="entry name" value="PyrdxlP-dep_Trfase"/>
</dbReference>
<accession>X0YP61</accession>
<evidence type="ECO:0000313" key="1">
    <source>
        <dbReference type="EMBL" id="GAG58054.1"/>
    </source>
</evidence>
<dbReference type="Gene3D" id="3.40.640.10">
    <property type="entry name" value="Type I PLP-dependent aspartate aminotransferase-like (Major domain)"/>
    <property type="match status" value="1"/>
</dbReference>
<sequence length="109" mass="12156">MDEIKLNKMYMNQEIKNAVLEVLESGYYIKGPNLKDFEASFKVYIGSKYAIGVSSGTSALFLAYQELNLNPGDEVIVPSHTFIATATPLAFFKAKPVFVDIDPDTYCMD</sequence>
<dbReference type="SUPFAM" id="SSF53383">
    <property type="entry name" value="PLP-dependent transferases"/>
    <property type="match status" value="1"/>
</dbReference>
<dbReference type="GO" id="GO:0030170">
    <property type="term" value="F:pyridoxal phosphate binding"/>
    <property type="evidence" value="ECO:0007669"/>
    <property type="project" value="TreeGrafter"/>
</dbReference>
<dbReference type="EMBL" id="BART01006118">
    <property type="protein sequence ID" value="GAG58054.1"/>
    <property type="molecule type" value="Genomic_DNA"/>
</dbReference>
<dbReference type="InterPro" id="IPR015421">
    <property type="entry name" value="PyrdxlP-dep_Trfase_major"/>
</dbReference>
<dbReference type="InterPro" id="IPR000653">
    <property type="entry name" value="DegT/StrS_aminotransferase"/>
</dbReference>
<comment type="caution">
    <text evidence="1">The sequence shown here is derived from an EMBL/GenBank/DDBJ whole genome shotgun (WGS) entry which is preliminary data.</text>
</comment>
<dbReference type="PANTHER" id="PTHR30244">
    <property type="entry name" value="TRANSAMINASE"/>
    <property type="match status" value="1"/>
</dbReference>
<reference evidence="1" key="1">
    <citation type="journal article" date="2014" name="Front. Microbiol.">
        <title>High frequency of phylogenetically diverse reductive dehalogenase-homologous genes in deep subseafloor sedimentary metagenomes.</title>
        <authorList>
            <person name="Kawai M."/>
            <person name="Futagami T."/>
            <person name="Toyoda A."/>
            <person name="Takaki Y."/>
            <person name="Nishi S."/>
            <person name="Hori S."/>
            <person name="Arai W."/>
            <person name="Tsubouchi T."/>
            <person name="Morono Y."/>
            <person name="Uchiyama I."/>
            <person name="Ito T."/>
            <person name="Fujiyama A."/>
            <person name="Inagaki F."/>
            <person name="Takami H."/>
        </authorList>
    </citation>
    <scope>NUCLEOTIDE SEQUENCE</scope>
    <source>
        <strain evidence="1">Expedition CK06-06</strain>
    </source>
</reference>
<evidence type="ECO:0008006" key="2">
    <source>
        <dbReference type="Google" id="ProtNLM"/>
    </source>
</evidence>
<dbReference type="GO" id="GO:0008483">
    <property type="term" value="F:transaminase activity"/>
    <property type="evidence" value="ECO:0007669"/>
    <property type="project" value="TreeGrafter"/>
</dbReference>
<feature type="non-terminal residue" evidence="1">
    <location>
        <position position="109"/>
    </location>
</feature>